<dbReference type="InterPro" id="IPR001424">
    <property type="entry name" value="SOD_Cu_Zn_dom"/>
</dbReference>
<dbReference type="STRING" id="1257118.L8HCY2"/>
<protein>
    <recommendedName>
        <fullName evidence="4">Superoxide dismutase copper chaperone</fullName>
    </recommendedName>
</protein>
<evidence type="ECO:0000256" key="1">
    <source>
        <dbReference type="ARBA" id="ARBA00001973"/>
    </source>
</evidence>
<reference evidence="7 8" key="1">
    <citation type="journal article" date="2013" name="Genome Biol.">
        <title>Genome of Acanthamoeba castellanii highlights extensive lateral gene transfer and early evolution of tyrosine kinase signaling.</title>
        <authorList>
            <person name="Clarke M."/>
            <person name="Lohan A.J."/>
            <person name="Liu B."/>
            <person name="Lagkouvardos I."/>
            <person name="Roy S."/>
            <person name="Zafar N."/>
            <person name="Bertelli C."/>
            <person name="Schilde C."/>
            <person name="Kianianmomeni A."/>
            <person name="Burglin T.R."/>
            <person name="Frech C."/>
            <person name="Turcotte B."/>
            <person name="Kopec K.O."/>
            <person name="Synnott J.M."/>
            <person name="Choo C."/>
            <person name="Paponov I."/>
            <person name="Finkler A."/>
            <person name="Soon Heng Tan C."/>
            <person name="Hutchins A.P."/>
            <person name="Weinmeier T."/>
            <person name="Rattei T."/>
            <person name="Chu J.S."/>
            <person name="Gimenez G."/>
            <person name="Irimia M."/>
            <person name="Rigden D.J."/>
            <person name="Fitzpatrick D.A."/>
            <person name="Lorenzo-Morales J."/>
            <person name="Bateman A."/>
            <person name="Chiu C.H."/>
            <person name="Tang P."/>
            <person name="Hegemann P."/>
            <person name="Fromm H."/>
            <person name="Raoult D."/>
            <person name="Greub G."/>
            <person name="Miranda-Saavedra D."/>
            <person name="Chen N."/>
            <person name="Nash P."/>
            <person name="Ginger M.L."/>
            <person name="Horn M."/>
            <person name="Schaap P."/>
            <person name="Caler L."/>
            <person name="Loftus B."/>
        </authorList>
    </citation>
    <scope>NUCLEOTIDE SEQUENCE [LARGE SCALE GENOMIC DNA]</scope>
    <source>
        <strain evidence="7 8">Neff</strain>
    </source>
</reference>
<dbReference type="SMR" id="L8HCY2"/>
<accession>L8HCY2</accession>
<dbReference type="GO" id="GO:0006801">
    <property type="term" value="P:superoxide metabolic process"/>
    <property type="evidence" value="ECO:0007669"/>
    <property type="project" value="InterPro"/>
</dbReference>
<feature type="region of interest" description="Disordered" evidence="5">
    <location>
        <begin position="78"/>
        <end position="104"/>
    </location>
</feature>
<keyword evidence="2" id="KW-0479">Metal-binding</keyword>
<dbReference type="Gene3D" id="2.60.40.200">
    <property type="entry name" value="Superoxide dismutase, copper/zinc binding domain"/>
    <property type="match status" value="1"/>
</dbReference>
<dbReference type="InterPro" id="IPR017969">
    <property type="entry name" value="Heavy-metal-associated_CS"/>
</dbReference>
<dbReference type="InterPro" id="IPR006121">
    <property type="entry name" value="HMA_dom"/>
</dbReference>
<proteinExistence type="inferred from homology"/>
<evidence type="ECO:0000313" key="7">
    <source>
        <dbReference type="EMBL" id="ELR23077.1"/>
    </source>
</evidence>
<dbReference type="OrthoDB" id="666972at2759"/>
<dbReference type="OMA" id="KNVWEER"/>
<evidence type="ECO:0000313" key="8">
    <source>
        <dbReference type="Proteomes" id="UP000011083"/>
    </source>
</evidence>
<comment type="cofactor">
    <cofactor evidence="1">
        <name>Cu(2+)</name>
        <dbReference type="ChEBI" id="CHEBI:29036"/>
    </cofactor>
</comment>
<dbReference type="InterPro" id="IPR036163">
    <property type="entry name" value="HMA_dom_sf"/>
</dbReference>
<evidence type="ECO:0000259" key="6">
    <source>
        <dbReference type="PROSITE" id="PS50846"/>
    </source>
</evidence>
<dbReference type="Gene3D" id="3.30.70.100">
    <property type="match status" value="1"/>
</dbReference>
<dbReference type="Pfam" id="PF00403">
    <property type="entry name" value="HMA"/>
    <property type="match status" value="1"/>
</dbReference>
<dbReference type="KEGG" id="acan:ACA1_361140"/>
<dbReference type="GO" id="GO:0005507">
    <property type="term" value="F:copper ion binding"/>
    <property type="evidence" value="ECO:0007669"/>
    <property type="project" value="InterPro"/>
</dbReference>
<dbReference type="RefSeq" id="XP_004352554.1">
    <property type="nucleotide sequence ID" value="XM_004352502.1"/>
</dbReference>
<evidence type="ECO:0000256" key="2">
    <source>
        <dbReference type="ARBA" id="ARBA00022723"/>
    </source>
</evidence>
<dbReference type="Pfam" id="PF00080">
    <property type="entry name" value="Sod_Cu"/>
    <property type="match status" value="1"/>
</dbReference>
<name>L8HCY2_ACACF</name>
<dbReference type="Proteomes" id="UP000011083">
    <property type="component" value="Unassembled WGS sequence"/>
</dbReference>
<evidence type="ECO:0000256" key="4">
    <source>
        <dbReference type="ARBA" id="ARBA00032899"/>
    </source>
</evidence>
<evidence type="ECO:0000256" key="3">
    <source>
        <dbReference type="ARBA" id="ARBA00025798"/>
    </source>
</evidence>
<dbReference type="EMBL" id="KB007867">
    <property type="protein sequence ID" value="ELR23077.1"/>
    <property type="molecule type" value="Genomic_DNA"/>
</dbReference>
<dbReference type="InterPro" id="IPR024134">
    <property type="entry name" value="SOD_Cu/Zn_/chaperone"/>
</dbReference>
<dbReference type="PROSITE" id="PS01047">
    <property type="entry name" value="HMA_1"/>
    <property type="match status" value="1"/>
</dbReference>
<dbReference type="InterPro" id="IPR036423">
    <property type="entry name" value="SOD-like_Cu/Zn_dom_sf"/>
</dbReference>
<dbReference type="VEuPathDB" id="AmoebaDB:ACA1_361140"/>
<feature type="domain" description="HMA" evidence="6">
    <location>
        <begin position="13"/>
        <end position="77"/>
    </location>
</feature>
<dbReference type="SUPFAM" id="SSF55008">
    <property type="entry name" value="HMA, heavy metal-associated domain"/>
    <property type="match status" value="1"/>
</dbReference>
<dbReference type="CDD" id="cd00371">
    <property type="entry name" value="HMA"/>
    <property type="match status" value="1"/>
</dbReference>
<dbReference type="PANTHER" id="PTHR10003">
    <property type="entry name" value="SUPEROXIDE DISMUTASE CU-ZN -RELATED"/>
    <property type="match status" value="1"/>
</dbReference>
<gene>
    <name evidence="7" type="ORF">ACA1_361140</name>
</gene>
<organism evidence="7 8">
    <name type="scientific">Acanthamoeba castellanii (strain ATCC 30010 / Neff)</name>
    <dbReference type="NCBI Taxonomy" id="1257118"/>
    <lineage>
        <taxon>Eukaryota</taxon>
        <taxon>Amoebozoa</taxon>
        <taxon>Discosea</taxon>
        <taxon>Longamoebia</taxon>
        <taxon>Centramoebida</taxon>
        <taxon>Acanthamoebidae</taxon>
        <taxon>Acanthamoeba</taxon>
    </lineage>
</organism>
<dbReference type="AlphaFoldDB" id="L8HCY2"/>
<dbReference type="PROSITE" id="PS50846">
    <property type="entry name" value="HMA_2"/>
    <property type="match status" value="1"/>
</dbReference>
<dbReference type="GeneID" id="14924048"/>
<evidence type="ECO:0000256" key="5">
    <source>
        <dbReference type="SAM" id="MobiDB-lite"/>
    </source>
</evidence>
<keyword evidence="8" id="KW-1185">Reference proteome</keyword>
<dbReference type="SUPFAM" id="SSF49329">
    <property type="entry name" value="Cu,Zn superoxide dismutase-like"/>
    <property type="match status" value="1"/>
</dbReference>
<sequence length="232" mass="24430">MEGTQGSEKLRTGVKAQLNVEMTCQSCVEGITTALKAVPGVTVLDVDLDRGEVELLTQRVPVEKLLRILRETGRSASLQGLGGEGEQLGSAVSQLEPADGSKEGPHATVALDRCLVEAILDGFPPGEYDLAVHEFGDLSDAERSVGDVFGRHPGYADKPAGEIGRIAVGQNGEGTIMADNKQLKVWDIIGRSVVARPASPGGARGVAFGVIARSAGVRENPKKICRCDDPDF</sequence>
<comment type="similarity">
    <text evidence="3">In the C-terminal section; belongs to the Cu-Zn superoxide dismutase family.</text>
</comment>